<accession>A0ABQ9I6V3</accession>
<dbReference type="EMBL" id="JARBHB010000002">
    <property type="protein sequence ID" value="KAJ8892380.1"/>
    <property type="molecule type" value="Genomic_DNA"/>
</dbReference>
<gene>
    <name evidence="1" type="ORF">PR048_004960</name>
</gene>
<dbReference type="Proteomes" id="UP001159363">
    <property type="component" value="Chromosome 2"/>
</dbReference>
<keyword evidence="2" id="KW-1185">Reference proteome</keyword>
<reference evidence="1 2" key="1">
    <citation type="submission" date="2023-02" db="EMBL/GenBank/DDBJ databases">
        <title>LHISI_Scaffold_Assembly.</title>
        <authorList>
            <person name="Stuart O.P."/>
            <person name="Cleave R."/>
            <person name="Magrath M.J.L."/>
            <person name="Mikheyev A.S."/>
        </authorList>
    </citation>
    <scope>NUCLEOTIDE SEQUENCE [LARGE SCALE GENOMIC DNA]</scope>
    <source>
        <strain evidence="1">Daus_M_001</strain>
        <tissue evidence="1">Leg muscle</tissue>
    </source>
</reference>
<organism evidence="1 2">
    <name type="scientific">Dryococelus australis</name>
    <dbReference type="NCBI Taxonomy" id="614101"/>
    <lineage>
        <taxon>Eukaryota</taxon>
        <taxon>Metazoa</taxon>
        <taxon>Ecdysozoa</taxon>
        <taxon>Arthropoda</taxon>
        <taxon>Hexapoda</taxon>
        <taxon>Insecta</taxon>
        <taxon>Pterygota</taxon>
        <taxon>Neoptera</taxon>
        <taxon>Polyneoptera</taxon>
        <taxon>Phasmatodea</taxon>
        <taxon>Verophasmatodea</taxon>
        <taxon>Anareolatae</taxon>
        <taxon>Phasmatidae</taxon>
        <taxon>Eurycanthinae</taxon>
        <taxon>Dryococelus</taxon>
    </lineage>
</organism>
<proteinExistence type="predicted"/>
<evidence type="ECO:0000313" key="2">
    <source>
        <dbReference type="Proteomes" id="UP001159363"/>
    </source>
</evidence>
<comment type="caution">
    <text evidence="1">The sequence shown here is derived from an EMBL/GenBank/DDBJ whole genome shotgun (WGS) entry which is preliminary data.</text>
</comment>
<name>A0ABQ9I6V3_9NEOP</name>
<protein>
    <submittedName>
        <fullName evidence="1">Uncharacterized protein</fullName>
    </submittedName>
</protein>
<sequence>MHTNDNYSSGAVAAPLRCRCSAARLQTWPEVSEGFLKTSNFLNCIDSIDGNNVRIVRPPRSGSLQIQTIRLCMLLENGDLDVPRAAPLPGTEGANLPMC</sequence>
<evidence type="ECO:0000313" key="1">
    <source>
        <dbReference type="EMBL" id="KAJ8892380.1"/>
    </source>
</evidence>